<evidence type="ECO:0000313" key="2">
    <source>
        <dbReference type="Proteomes" id="UP001157502"/>
    </source>
</evidence>
<gene>
    <name evidence="1" type="ORF">DPEC_G00194460</name>
</gene>
<comment type="caution">
    <text evidence="1">The sequence shown here is derived from an EMBL/GenBank/DDBJ whole genome shotgun (WGS) entry which is preliminary data.</text>
</comment>
<sequence>MPPKKTATTEEVSESSNATKKDENMSTKAKSESSKTPAVVRKPTPHPPTMVMIKEALKELDSRKGVSLQAIRGYITEKYPSVDLIRLKYMIRKALSKGLEGGVLVRPANSTATGAQGRFRLAVKGKAKESKVKTTENTNPNLEKTPRSPKAGPKTKATDVVKKKPAAKKQEQKKPSEDAKPKAANEVSASKVPPAKKPKAKKPAEGVVEDQPKLKAAKTTKASKGVAKGAGASKGTAKVEGPAKKKGAKAKVSLKLAEGDDGDIAPPKTTGRRGKKAAAAAE</sequence>
<dbReference type="EMBL" id="CM055743">
    <property type="protein sequence ID" value="KAJ7999440.1"/>
    <property type="molecule type" value="Genomic_DNA"/>
</dbReference>
<evidence type="ECO:0000313" key="1">
    <source>
        <dbReference type="EMBL" id="KAJ7999440.1"/>
    </source>
</evidence>
<dbReference type="Proteomes" id="UP001157502">
    <property type="component" value="Chromosome 16"/>
</dbReference>
<keyword evidence="2" id="KW-1185">Reference proteome</keyword>
<name>A0ACC2G7K8_DALPE</name>
<accession>A0ACC2G7K8</accession>
<proteinExistence type="predicted"/>
<protein>
    <submittedName>
        <fullName evidence="1">Uncharacterized protein</fullName>
    </submittedName>
</protein>
<reference evidence="1" key="1">
    <citation type="submission" date="2021-05" db="EMBL/GenBank/DDBJ databases">
        <authorList>
            <person name="Pan Q."/>
            <person name="Jouanno E."/>
            <person name="Zahm M."/>
            <person name="Klopp C."/>
            <person name="Cabau C."/>
            <person name="Louis A."/>
            <person name="Berthelot C."/>
            <person name="Parey E."/>
            <person name="Roest Crollius H."/>
            <person name="Montfort J."/>
            <person name="Robinson-Rechavi M."/>
            <person name="Bouchez O."/>
            <person name="Lampietro C."/>
            <person name="Lopez Roques C."/>
            <person name="Donnadieu C."/>
            <person name="Postlethwait J."/>
            <person name="Bobe J."/>
            <person name="Dillon D."/>
            <person name="Chandos A."/>
            <person name="von Hippel F."/>
            <person name="Guiguen Y."/>
        </authorList>
    </citation>
    <scope>NUCLEOTIDE SEQUENCE</scope>
    <source>
        <strain evidence="1">YG-Jan2019</strain>
    </source>
</reference>
<organism evidence="1 2">
    <name type="scientific">Dallia pectoralis</name>
    <name type="common">Alaska blackfish</name>
    <dbReference type="NCBI Taxonomy" id="75939"/>
    <lineage>
        <taxon>Eukaryota</taxon>
        <taxon>Metazoa</taxon>
        <taxon>Chordata</taxon>
        <taxon>Craniata</taxon>
        <taxon>Vertebrata</taxon>
        <taxon>Euteleostomi</taxon>
        <taxon>Actinopterygii</taxon>
        <taxon>Neopterygii</taxon>
        <taxon>Teleostei</taxon>
        <taxon>Protacanthopterygii</taxon>
        <taxon>Esociformes</taxon>
        <taxon>Umbridae</taxon>
        <taxon>Dallia</taxon>
    </lineage>
</organism>